<dbReference type="Proteomes" id="UP000741863">
    <property type="component" value="Unassembled WGS sequence"/>
</dbReference>
<dbReference type="Pfam" id="PF08863">
    <property type="entry name" value="YolD"/>
    <property type="match status" value="1"/>
</dbReference>
<dbReference type="PANTHER" id="PTHR40051">
    <property type="entry name" value="IG HYPOTHETICAL 15966"/>
    <property type="match status" value="1"/>
</dbReference>
<dbReference type="RefSeq" id="WP_204697706.1">
    <property type="nucleotide sequence ID" value="NZ_JAFBEC010000006.1"/>
</dbReference>
<comment type="caution">
    <text evidence="1">The sequence shown here is derived from an EMBL/GenBank/DDBJ whole genome shotgun (WGS) entry which is preliminary data.</text>
</comment>
<dbReference type="InterPro" id="IPR014962">
    <property type="entry name" value="YolD"/>
</dbReference>
<sequence>MNKLTPGGNMRWESMRMILPEHREAWLKHQEENKKVQQPTLDEQHWQEFEYILSEAMEYHQLLTFIFWYDGHFYEIIGHCHFINNTQKQFHILTVDEEIHYLKFDVLISLSLH</sequence>
<proteinExistence type="predicted"/>
<gene>
    <name evidence="1" type="ORF">JOD17_002243</name>
</gene>
<protein>
    <recommendedName>
        <fullName evidence="3">YolD-like family protein</fullName>
    </recommendedName>
</protein>
<accession>A0ABS2PCV8</accession>
<organism evidence="1 2">
    <name type="scientific">Geomicrobium sediminis</name>
    <dbReference type="NCBI Taxonomy" id="1347788"/>
    <lineage>
        <taxon>Bacteria</taxon>
        <taxon>Bacillati</taxon>
        <taxon>Bacillota</taxon>
        <taxon>Bacilli</taxon>
        <taxon>Bacillales</taxon>
        <taxon>Geomicrobium</taxon>
    </lineage>
</organism>
<dbReference type="PANTHER" id="PTHR40051:SF1">
    <property type="entry name" value="YOLD-LIKE FAMILY PROTEIN"/>
    <property type="match status" value="1"/>
</dbReference>
<evidence type="ECO:0000313" key="2">
    <source>
        <dbReference type="Proteomes" id="UP000741863"/>
    </source>
</evidence>
<reference evidence="1 2" key="1">
    <citation type="submission" date="2021-01" db="EMBL/GenBank/DDBJ databases">
        <title>Genomic Encyclopedia of Type Strains, Phase IV (KMG-IV): sequencing the most valuable type-strain genomes for metagenomic binning, comparative biology and taxonomic classification.</title>
        <authorList>
            <person name="Goeker M."/>
        </authorList>
    </citation>
    <scope>NUCLEOTIDE SEQUENCE [LARGE SCALE GENOMIC DNA]</scope>
    <source>
        <strain evidence="1 2">DSM 25540</strain>
    </source>
</reference>
<evidence type="ECO:0008006" key="3">
    <source>
        <dbReference type="Google" id="ProtNLM"/>
    </source>
</evidence>
<name>A0ABS2PCV8_9BACL</name>
<evidence type="ECO:0000313" key="1">
    <source>
        <dbReference type="EMBL" id="MBM7633149.1"/>
    </source>
</evidence>
<keyword evidence="2" id="KW-1185">Reference proteome</keyword>
<dbReference type="EMBL" id="JAFBEC010000006">
    <property type="protein sequence ID" value="MBM7633149.1"/>
    <property type="molecule type" value="Genomic_DNA"/>
</dbReference>